<name>K4JWD2_9CAUD</name>
<dbReference type="KEGG" id="vg:13995271"/>
<dbReference type="EMBL" id="JX100810">
    <property type="protein sequence ID" value="AFU88213.1"/>
    <property type="molecule type" value="Genomic_DNA"/>
</dbReference>
<organism evidence="1 2">
    <name type="scientific">Caulobacter phage CcrColossus</name>
    <dbReference type="NCBI Taxonomy" id="1211640"/>
    <lineage>
        <taxon>Viruses</taxon>
        <taxon>Duplodnaviria</taxon>
        <taxon>Heunggongvirae</taxon>
        <taxon>Uroviricota</taxon>
        <taxon>Caudoviricetes</taxon>
        <taxon>Jeanschmidtviridae</taxon>
        <taxon>Colossusvirus</taxon>
        <taxon>Colossusvirus colossus</taxon>
    </lineage>
</organism>
<protein>
    <submittedName>
        <fullName evidence="1">Uncharacterized protein</fullName>
    </submittedName>
</protein>
<evidence type="ECO:0000313" key="1">
    <source>
        <dbReference type="EMBL" id="AFU88213.1"/>
    </source>
</evidence>
<evidence type="ECO:0000313" key="2">
    <source>
        <dbReference type="Proteomes" id="UP000000463"/>
    </source>
</evidence>
<proteinExistence type="predicted"/>
<dbReference type="GeneID" id="13995271"/>
<reference evidence="1 2" key="1">
    <citation type="journal article" date="2012" name="BMC Genomics">
        <title>The Caulobacter crescentus phage phiCbK: genomics of a canonical phage.</title>
        <authorList>
            <person name="Gill J.J."/>
            <person name="Berry J.D."/>
            <person name="Russell W.K."/>
            <person name="Lessor L."/>
            <person name="Escobar Garcia D.A."/>
            <person name="Hernandez D."/>
            <person name="Kane A."/>
            <person name="Keene J."/>
            <person name="Maddox M."/>
            <person name="Martin R."/>
            <person name="Mohan S."/>
            <person name="Thorn A.M."/>
            <person name="Russell D.H."/>
            <person name="Young R."/>
        </authorList>
    </citation>
    <scope>NUCLEOTIDE SEQUENCE [LARGE SCALE GENOMIC DNA]</scope>
</reference>
<dbReference type="Proteomes" id="UP000000463">
    <property type="component" value="Segment"/>
</dbReference>
<sequence>MPKPHKDVEELYAQVGDPRFMVRRLQAELGDDMRMPDNCRYCGELTPRHNPTCSTLIRKGKRA</sequence>
<dbReference type="RefSeq" id="YP_006988577.1">
    <property type="nucleotide sequence ID" value="NC_019406.1"/>
</dbReference>
<accession>K4JWD2</accession>
<keyword evidence="2" id="KW-1185">Reference proteome</keyword>
<gene>
    <name evidence="1" type="ORF">CcrColossus_gp343</name>
</gene>